<comment type="caution">
    <text evidence="1">The sequence shown here is derived from an EMBL/GenBank/DDBJ whole genome shotgun (WGS) entry which is preliminary data.</text>
</comment>
<keyword evidence="2" id="KW-1185">Reference proteome</keyword>
<accession>A0ABD1YM56</accession>
<sequence>MSSRTTNRRTTENSVTEDLSGDLIKRFERLDASIPWTKEIPAKLQIDASCAKDAGILAETASYSYCFEDDISLDSFKGWSGMNWVKNQGLQILSVRKLHQSAVITMFGSRQDKDAAIKTEVALIRGSSVVHYSWALECENKDFRPKEEPV</sequence>
<reference evidence="1 2" key="1">
    <citation type="submission" date="2024-09" db="EMBL/GenBank/DDBJ databases">
        <title>Chromosome-scale assembly of Riccia fluitans.</title>
        <authorList>
            <person name="Paukszto L."/>
            <person name="Sawicki J."/>
            <person name="Karawczyk K."/>
            <person name="Piernik-Szablinska J."/>
            <person name="Szczecinska M."/>
            <person name="Mazdziarz M."/>
        </authorList>
    </citation>
    <scope>NUCLEOTIDE SEQUENCE [LARGE SCALE GENOMIC DNA]</scope>
    <source>
        <strain evidence="1">Rf_01</strain>
        <tissue evidence="1">Aerial parts of the thallus</tissue>
    </source>
</reference>
<evidence type="ECO:0008006" key="3">
    <source>
        <dbReference type="Google" id="ProtNLM"/>
    </source>
</evidence>
<dbReference type="Proteomes" id="UP001605036">
    <property type="component" value="Unassembled WGS sequence"/>
</dbReference>
<evidence type="ECO:0000313" key="1">
    <source>
        <dbReference type="EMBL" id="KAL2631864.1"/>
    </source>
</evidence>
<organism evidence="1 2">
    <name type="scientific">Riccia fluitans</name>
    <dbReference type="NCBI Taxonomy" id="41844"/>
    <lineage>
        <taxon>Eukaryota</taxon>
        <taxon>Viridiplantae</taxon>
        <taxon>Streptophyta</taxon>
        <taxon>Embryophyta</taxon>
        <taxon>Marchantiophyta</taxon>
        <taxon>Marchantiopsida</taxon>
        <taxon>Marchantiidae</taxon>
        <taxon>Marchantiales</taxon>
        <taxon>Ricciaceae</taxon>
        <taxon>Riccia</taxon>
    </lineage>
</organism>
<protein>
    <recommendedName>
        <fullName evidence="3">BRCT domain-containing protein</fullName>
    </recommendedName>
</protein>
<gene>
    <name evidence="1" type="ORF">R1flu_016550</name>
</gene>
<evidence type="ECO:0000313" key="2">
    <source>
        <dbReference type="Proteomes" id="UP001605036"/>
    </source>
</evidence>
<dbReference type="AlphaFoldDB" id="A0ABD1YM56"/>
<dbReference type="EMBL" id="JBHFFA010000004">
    <property type="protein sequence ID" value="KAL2631864.1"/>
    <property type="molecule type" value="Genomic_DNA"/>
</dbReference>
<proteinExistence type="predicted"/>
<name>A0ABD1YM56_9MARC</name>